<dbReference type="Gene3D" id="4.10.60.10">
    <property type="entry name" value="Zinc finger, CCHC-type"/>
    <property type="match status" value="1"/>
</dbReference>
<evidence type="ECO:0000256" key="1">
    <source>
        <dbReference type="PROSITE-ProRule" id="PRU00047"/>
    </source>
</evidence>
<keyword evidence="5" id="KW-1185">Reference proteome</keyword>
<dbReference type="PROSITE" id="PS50158">
    <property type="entry name" value="ZF_CCHC"/>
    <property type="match status" value="1"/>
</dbReference>
<dbReference type="AlphaFoldDB" id="A0A397VBL1"/>
<dbReference type="EMBL" id="QKWP01000608">
    <property type="protein sequence ID" value="RIB17383.1"/>
    <property type="molecule type" value="Genomic_DNA"/>
</dbReference>
<dbReference type="GO" id="GO:0008270">
    <property type="term" value="F:zinc ion binding"/>
    <property type="evidence" value="ECO:0007669"/>
    <property type="project" value="UniProtKB-KW"/>
</dbReference>
<name>A0A397VBL1_9GLOM</name>
<dbReference type="OrthoDB" id="2478050at2759"/>
<keyword evidence="1" id="KW-0862">Zinc</keyword>
<sequence>MNPLVSYFQQPVNRTNQSTLINSTEDPMKKLTLLMEELVVSVKSNNNKTREIYNESRSNFCRNHSMVTCFACRQLGHVSWECPDKNQNSGQQSNNNERQRPEERNMNNNRNRPTVDVPRAQAMLAQLLNEEEPLN</sequence>
<dbReference type="InterPro" id="IPR036875">
    <property type="entry name" value="Znf_CCHC_sf"/>
</dbReference>
<evidence type="ECO:0000259" key="3">
    <source>
        <dbReference type="PROSITE" id="PS50158"/>
    </source>
</evidence>
<comment type="caution">
    <text evidence="4">The sequence shown here is derived from an EMBL/GenBank/DDBJ whole genome shotgun (WGS) entry which is preliminary data.</text>
</comment>
<evidence type="ECO:0000313" key="4">
    <source>
        <dbReference type="EMBL" id="RIB17383.1"/>
    </source>
</evidence>
<keyword evidence="1" id="KW-0863">Zinc-finger</keyword>
<feature type="compositionally biased region" description="Low complexity" evidence="2">
    <location>
        <begin position="86"/>
        <end position="96"/>
    </location>
</feature>
<dbReference type="InterPro" id="IPR001878">
    <property type="entry name" value="Znf_CCHC"/>
</dbReference>
<dbReference type="Proteomes" id="UP000266673">
    <property type="component" value="Unassembled WGS sequence"/>
</dbReference>
<evidence type="ECO:0000313" key="5">
    <source>
        <dbReference type="Proteomes" id="UP000266673"/>
    </source>
</evidence>
<accession>A0A397VBL1</accession>
<feature type="domain" description="CCHC-type" evidence="3">
    <location>
        <begin position="69"/>
        <end position="84"/>
    </location>
</feature>
<gene>
    <name evidence="4" type="ORF">C2G38_2037769</name>
</gene>
<protein>
    <recommendedName>
        <fullName evidence="3">CCHC-type domain-containing protein</fullName>
    </recommendedName>
</protein>
<evidence type="ECO:0000256" key="2">
    <source>
        <dbReference type="SAM" id="MobiDB-lite"/>
    </source>
</evidence>
<keyword evidence="1" id="KW-0479">Metal-binding</keyword>
<feature type="region of interest" description="Disordered" evidence="2">
    <location>
        <begin position="82"/>
        <end position="116"/>
    </location>
</feature>
<dbReference type="SUPFAM" id="SSF57756">
    <property type="entry name" value="Retrovirus zinc finger-like domains"/>
    <property type="match status" value="1"/>
</dbReference>
<reference evidence="4 5" key="1">
    <citation type="submission" date="2018-06" db="EMBL/GenBank/DDBJ databases">
        <title>Comparative genomics reveals the genomic features of Rhizophagus irregularis, R. cerebriforme, R. diaphanum and Gigaspora rosea, and their symbiotic lifestyle signature.</title>
        <authorList>
            <person name="Morin E."/>
            <person name="San Clemente H."/>
            <person name="Chen E.C.H."/>
            <person name="De La Providencia I."/>
            <person name="Hainaut M."/>
            <person name="Kuo A."/>
            <person name="Kohler A."/>
            <person name="Murat C."/>
            <person name="Tang N."/>
            <person name="Roy S."/>
            <person name="Loubradou J."/>
            <person name="Henrissat B."/>
            <person name="Grigoriev I.V."/>
            <person name="Corradi N."/>
            <person name="Roux C."/>
            <person name="Martin F.M."/>
        </authorList>
    </citation>
    <scope>NUCLEOTIDE SEQUENCE [LARGE SCALE GENOMIC DNA]</scope>
    <source>
        <strain evidence="4 5">DAOM 194757</strain>
    </source>
</reference>
<organism evidence="4 5">
    <name type="scientific">Gigaspora rosea</name>
    <dbReference type="NCBI Taxonomy" id="44941"/>
    <lineage>
        <taxon>Eukaryota</taxon>
        <taxon>Fungi</taxon>
        <taxon>Fungi incertae sedis</taxon>
        <taxon>Mucoromycota</taxon>
        <taxon>Glomeromycotina</taxon>
        <taxon>Glomeromycetes</taxon>
        <taxon>Diversisporales</taxon>
        <taxon>Gigasporaceae</taxon>
        <taxon>Gigaspora</taxon>
    </lineage>
</organism>
<proteinExistence type="predicted"/>
<dbReference type="GO" id="GO:0003676">
    <property type="term" value="F:nucleic acid binding"/>
    <property type="evidence" value="ECO:0007669"/>
    <property type="project" value="InterPro"/>
</dbReference>